<evidence type="ECO:0000259" key="9">
    <source>
        <dbReference type="Pfam" id="PF02867"/>
    </source>
</evidence>
<evidence type="ECO:0000256" key="2">
    <source>
        <dbReference type="ARBA" id="ARBA00012274"/>
    </source>
</evidence>
<dbReference type="AlphaFoldDB" id="C5DEU8"/>
<dbReference type="CDD" id="cd01679">
    <property type="entry name" value="RNR_I"/>
    <property type="match status" value="1"/>
</dbReference>
<evidence type="ECO:0000256" key="5">
    <source>
        <dbReference type="ARBA" id="ARBA00024942"/>
    </source>
</evidence>
<feature type="region of interest" description="Disordered" evidence="7">
    <location>
        <begin position="821"/>
        <end position="840"/>
    </location>
</feature>
<evidence type="ECO:0000259" key="8">
    <source>
        <dbReference type="Pfam" id="PF00317"/>
    </source>
</evidence>
<evidence type="ECO:0000256" key="1">
    <source>
        <dbReference type="ARBA" id="ARBA00010406"/>
    </source>
</evidence>
<dbReference type="PANTHER" id="PTHR11573:SF28">
    <property type="entry name" value="RIBONUCLEOSIDE-DIPHOSPHATE REDUCTASE"/>
    <property type="match status" value="1"/>
</dbReference>
<dbReference type="GO" id="GO:0005971">
    <property type="term" value="C:ribonucleoside-diphosphate reductase complex"/>
    <property type="evidence" value="ECO:0007669"/>
    <property type="project" value="TreeGrafter"/>
</dbReference>
<dbReference type="HOGENOM" id="CLU_000404_1_0_1"/>
<proteinExistence type="inferred from homology"/>
<organism evidence="10 11">
    <name type="scientific">Lachancea thermotolerans (strain ATCC 56472 / CBS 6340 / NRRL Y-8284)</name>
    <name type="common">Yeast</name>
    <name type="synonym">Kluyveromyces thermotolerans</name>
    <dbReference type="NCBI Taxonomy" id="559295"/>
    <lineage>
        <taxon>Eukaryota</taxon>
        <taxon>Fungi</taxon>
        <taxon>Dikarya</taxon>
        <taxon>Ascomycota</taxon>
        <taxon>Saccharomycotina</taxon>
        <taxon>Saccharomycetes</taxon>
        <taxon>Saccharomycetales</taxon>
        <taxon>Saccharomycetaceae</taxon>
        <taxon>Lachancea</taxon>
    </lineage>
</organism>
<dbReference type="OMA" id="FNVHCIR"/>
<sequence length="867" mass="97470">MTVKTVVSDRNGEANKLTSQALAQSLKQLAGGLQIEDADFDAVSRRILDAVPPSATHSSVVQFGGEVLAAMSTTHPDFANLAARWEISELHKKLQGLSFTENLALLQKLRSSSKAPTVKRHKTSTSHNDKNLISAAFYEMALRYQTTLDAAIQPDRDFDFSYFGWKTLSKSYLIKRKNEETHETPQFLFMRVALAIHGPRGDIDAVLETYDLMSRKFFIHASPTLFNAGTVNQYLSSCFLVAMIEDSIDGIYRTLHKTAMISKASGGVGVHVSNVRGTGAYISGSNGTSNGLVPMLRVFNNTARYVDQGGNKRPGAFCIYLEPWHSDVLDFLQLRKNQGKEELRARDLFLALWIPDLFMERVEQNGSWCLFSPDEAPGLQECFGEEFKKLYETYEKTLAPAKKMPAQKLWSEILQSQVETGGPFMLYKDSCNNKSNQKNLGTIKSSNLCCEIVQYSSPSETAVCNLASVALPSFVKLQREQAIFDFESLHKIVKVLTKNLDSVIDICDYPVEDAKFSNEKNRPIAIGVQGLADALMILRIPFHSESARVLNKQIFETIYHAAVETSIERSKKLGPYPSFDNSPVSRGEFQFDLWGLNDDNYEFLFSDWKEMREKVKQHGIRNSLLVGPMPTASTSQILGFTESFEPMTSNIYTRRVLSGEFTVINKYMVDDFCRLGIWNEKLKNRIIEQNGSIQGIEGIPSNLKELYRTVWEIPQRVMIDLSADRGPFIDQSQSLNLFLREPTMGKLTSMHFYGWKKGLKTGMYYLRTQAASGAIKFTINQENTLRGAVSIRKGLEVKQLSVFGHYPSSCKPHLHIKVAKDKRHEMSNSSDTSDKFRGDDDHFGIHNSQQLACSNDRTDANCESCSG</sequence>
<evidence type="ECO:0000256" key="7">
    <source>
        <dbReference type="SAM" id="MobiDB-lite"/>
    </source>
</evidence>
<dbReference type="KEGG" id="lth:KLTH0D09922g"/>
<dbReference type="RefSeq" id="XP_002553141.1">
    <property type="nucleotide sequence ID" value="XM_002553095.1"/>
</dbReference>
<comment type="similarity">
    <text evidence="1 6">Belongs to the ribonucleoside diphosphate reductase large chain family.</text>
</comment>
<evidence type="ECO:0000256" key="6">
    <source>
        <dbReference type="RuleBase" id="RU003410"/>
    </source>
</evidence>
<keyword evidence="4 6" id="KW-0215">Deoxyribonucleotide synthesis</keyword>
<dbReference type="InterPro" id="IPR039718">
    <property type="entry name" value="Rrm1"/>
</dbReference>
<comment type="catalytic activity">
    <reaction evidence="6">
        <text>a 2'-deoxyribonucleoside 5'-diphosphate + [thioredoxin]-disulfide + H2O = a ribonucleoside 5'-diphosphate + [thioredoxin]-dithiol</text>
        <dbReference type="Rhea" id="RHEA:23252"/>
        <dbReference type="Rhea" id="RHEA-COMP:10698"/>
        <dbReference type="Rhea" id="RHEA-COMP:10700"/>
        <dbReference type="ChEBI" id="CHEBI:15377"/>
        <dbReference type="ChEBI" id="CHEBI:29950"/>
        <dbReference type="ChEBI" id="CHEBI:50058"/>
        <dbReference type="ChEBI" id="CHEBI:57930"/>
        <dbReference type="ChEBI" id="CHEBI:73316"/>
        <dbReference type="EC" id="1.17.4.1"/>
    </reaction>
</comment>
<gene>
    <name evidence="10" type="ordered locus">KLTH0D09922g</name>
</gene>
<dbReference type="GO" id="GO:0005524">
    <property type="term" value="F:ATP binding"/>
    <property type="evidence" value="ECO:0007669"/>
    <property type="project" value="InterPro"/>
</dbReference>
<dbReference type="EMBL" id="CU928168">
    <property type="protein sequence ID" value="CAR22703.1"/>
    <property type="molecule type" value="Genomic_DNA"/>
</dbReference>
<dbReference type="SUPFAM" id="SSF51998">
    <property type="entry name" value="PFL-like glycyl radical enzymes"/>
    <property type="match status" value="1"/>
</dbReference>
<dbReference type="OrthoDB" id="3000483at2759"/>
<dbReference type="eggNOG" id="KOG1112">
    <property type="taxonomic scope" value="Eukaryota"/>
</dbReference>
<dbReference type="PRINTS" id="PR01183">
    <property type="entry name" value="RIBORDTASEM1"/>
</dbReference>
<evidence type="ECO:0000313" key="10">
    <source>
        <dbReference type="EMBL" id="CAR22703.1"/>
    </source>
</evidence>
<dbReference type="PANTHER" id="PTHR11573">
    <property type="entry name" value="RIBONUCLEOSIDE-DIPHOSPHATE REDUCTASE LARGE CHAIN"/>
    <property type="match status" value="1"/>
</dbReference>
<dbReference type="InterPro" id="IPR013509">
    <property type="entry name" value="RNR_lsu_N"/>
</dbReference>
<reference evidence="10 11" key="1">
    <citation type="journal article" date="2009" name="Genome Res.">
        <title>Comparative genomics of protoploid Saccharomycetaceae.</title>
        <authorList>
            <consortium name="The Genolevures Consortium"/>
            <person name="Souciet J.-L."/>
            <person name="Dujon B."/>
            <person name="Gaillardin C."/>
            <person name="Johnston M."/>
            <person name="Baret P.V."/>
            <person name="Cliften P."/>
            <person name="Sherman D.J."/>
            <person name="Weissenbach J."/>
            <person name="Westhof E."/>
            <person name="Wincker P."/>
            <person name="Jubin C."/>
            <person name="Poulain J."/>
            <person name="Barbe V."/>
            <person name="Segurens B."/>
            <person name="Artiguenave F."/>
            <person name="Anthouard V."/>
            <person name="Vacherie B."/>
            <person name="Val M.-E."/>
            <person name="Fulton R.S."/>
            <person name="Minx P."/>
            <person name="Wilson R."/>
            <person name="Durrens P."/>
            <person name="Jean G."/>
            <person name="Marck C."/>
            <person name="Martin T."/>
            <person name="Nikolski M."/>
            <person name="Rolland T."/>
            <person name="Seret M.-L."/>
            <person name="Casaregola S."/>
            <person name="Despons L."/>
            <person name="Fairhead C."/>
            <person name="Fischer G."/>
            <person name="Lafontaine I."/>
            <person name="Leh V."/>
            <person name="Lemaire M."/>
            <person name="de Montigny J."/>
            <person name="Neuveglise C."/>
            <person name="Thierry A."/>
            <person name="Blanc-Lenfle I."/>
            <person name="Bleykasten C."/>
            <person name="Diffels J."/>
            <person name="Fritsch E."/>
            <person name="Frangeul L."/>
            <person name="Goeffon A."/>
            <person name="Jauniaux N."/>
            <person name="Kachouri-Lafond R."/>
            <person name="Payen C."/>
            <person name="Potier S."/>
            <person name="Pribylova L."/>
            <person name="Ozanne C."/>
            <person name="Richard G.-F."/>
            <person name="Sacerdot C."/>
            <person name="Straub M.-L."/>
            <person name="Talla E."/>
        </authorList>
    </citation>
    <scope>NUCLEOTIDE SEQUENCE [LARGE SCALE GENOMIC DNA]</scope>
    <source>
        <strain evidence="11">ATCC 56472 / CBS 6340 / NRRL Y-8284</strain>
    </source>
</reference>
<dbReference type="GO" id="GO:0004748">
    <property type="term" value="F:ribonucleoside-diphosphate reductase activity, thioredoxin disulfide as acceptor"/>
    <property type="evidence" value="ECO:0007669"/>
    <property type="project" value="UniProtKB-EC"/>
</dbReference>
<protein>
    <recommendedName>
        <fullName evidence="2 6">Ribonucleoside-diphosphate reductase</fullName>
        <ecNumber evidence="2 6">1.17.4.1</ecNumber>
    </recommendedName>
</protein>
<evidence type="ECO:0000256" key="3">
    <source>
        <dbReference type="ARBA" id="ARBA00023002"/>
    </source>
</evidence>
<dbReference type="InterPro" id="IPR008926">
    <property type="entry name" value="RNR_R1-su_N"/>
</dbReference>
<dbReference type="Pfam" id="PF02867">
    <property type="entry name" value="Ribonuc_red_lgC"/>
    <property type="match status" value="1"/>
</dbReference>
<dbReference type="STRING" id="559295.C5DEU8"/>
<dbReference type="InterPro" id="IPR013346">
    <property type="entry name" value="NrdE_NrdA_C"/>
</dbReference>
<dbReference type="EC" id="1.17.4.1" evidence="2 6"/>
<dbReference type="Pfam" id="PF00317">
    <property type="entry name" value="Ribonuc_red_lgN"/>
    <property type="match status" value="1"/>
</dbReference>
<evidence type="ECO:0000256" key="4">
    <source>
        <dbReference type="ARBA" id="ARBA00023116"/>
    </source>
</evidence>
<accession>C5DEU8</accession>
<name>C5DEU8_LACTC</name>
<dbReference type="Proteomes" id="UP000002036">
    <property type="component" value="Chromosome D"/>
</dbReference>
<dbReference type="InterPro" id="IPR000788">
    <property type="entry name" value="RNR_lg_C"/>
</dbReference>
<keyword evidence="3 6" id="KW-0560">Oxidoreductase</keyword>
<comment type="function">
    <text evidence="5 6">Provides the precursors necessary for DNA synthesis. Catalyzes the biosynthesis of deoxyribonucleotides from the corresponding ribonucleotides.</text>
</comment>
<dbReference type="NCBIfam" id="TIGR02506">
    <property type="entry name" value="NrdE_NrdA"/>
    <property type="match status" value="1"/>
</dbReference>
<feature type="domain" description="Ribonucleotide reductase large subunit C-terminal" evidence="9">
    <location>
        <begin position="236"/>
        <end position="765"/>
    </location>
</feature>
<evidence type="ECO:0000313" key="11">
    <source>
        <dbReference type="Proteomes" id="UP000002036"/>
    </source>
</evidence>
<dbReference type="SUPFAM" id="SSF48168">
    <property type="entry name" value="R1 subunit of ribonucleotide reductase, N-terminal domain"/>
    <property type="match status" value="1"/>
</dbReference>
<dbReference type="UniPathway" id="UPA00326"/>
<keyword evidence="11" id="KW-1185">Reference proteome</keyword>
<dbReference type="GeneID" id="8295380"/>
<dbReference type="InParanoid" id="C5DEU8"/>
<feature type="domain" description="Ribonucleotide reductase large subunit N-terminal" evidence="8">
    <location>
        <begin position="159"/>
        <end position="232"/>
    </location>
</feature>
<dbReference type="GO" id="GO:0009263">
    <property type="term" value="P:deoxyribonucleotide biosynthetic process"/>
    <property type="evidence" value="ECO:0007669"/>
    <property type="project" value="UniProtKB-KW"/>
</dbReference>
<dbReference type="Gene3D" id="3.20.70.20">
    <property type="match status" value="1"/>
</dbReference>